<keyword evidence="12" id="KW-1185">Reference proteome</keyword>
<dbReference type="SUPFAM" id="SSF51730">
    <property type="entry name" value="FAD-linked oxidoreductase"/>
    <property type="match status" value="1"/>
</dbReference>
<dbReference type="EMBL" id="BTGD01000013">
    <property type="protein sequence ID" value="GMM57642.1"/>
    <property type="molecule type" value="Genomic_DNA"/>
</dbReference>
<dbReference type="GO" id="GO:0009086">
    <property type="term" value="P:methionine biosynthetic process"/>
    <property type="evidence" value="ECO:0007669"/>
    <property type="project" value="TreeGrafter"/>
</dbReference>
<keyword evidence="5" id="KW-0274">FAD</keyword>
<evidence type="ECO:0000256" key="6">
    <source>
        <dbReference type="ARBA" id="ARBA00022857"/>
    </source>
</evidence>
<dbReference type="FunFam" id="3.20.20.220:FF:000002">
    <property type="entry name" value="Methylenetetrahydrofolate reductase"/>
    <property type="match status" value="1"/>
</dbReference>
<comment type="cofactor">
    <cofactor evidence="1">
        <name>FAD</name>
        <dbReference type="ChEBI" id="CHEBI:57692"/>
    </cofactor>
</comment>
<evidence type="ECO:0000313" key="12">
    <source>
        <dbReference type="Proteomes" id="UP001377567"/>
    </source>
</evidence>
<dbReference type="InterPro" id="IPR004621">
    <property type="entry name" value="Fadh2_euk"/>
</dbReference>
<evidence type="ECO:0000256" key="8">
    <source>
        <dbReference type="RuleBase" id="RU004254"/>
    </source>
</evidence>
<feature type="compositionally biased region" description="Acidic residues" evidence="9">
    <location>
        <begin position="308"/>
        <end position="317"/>
    </location>
</feature>
<evidence type="ECO:0000256" key="7">
    <source>
        <dbReference type="ARBA" id="ARBA00023002"/>
    </source>
</evidence>
<dbReference type="GO" id="GO:0035999">
    <property type="term" value="P:tetrahydrofolate interconversion"/>
    <property type="evidence" value="ECO:0007669"/>
    <property type="project" value="TreeGrafter"/>
</dbReference>
<dbReference type="Pfam" id="PF21895">
    <property type="entry name" value="MTHFR_C"/>
    <property type="match status" value="1"/>
</dbReference>
<dbReference type="PANTHER" id="PTHR45754">
    <property type="entry name" value="METHYLENETETRAHYDROFOLATE REDUCTASE"/>
    <property type="match status" value="1"/>
</dbReference>
<sequence>MSLIDNYNSKQEPSISLEFFPPKTSSGKANLLERIGRMNILDPTFVTVTWGAGGTTAEKTLDLAGIVAQSFDTPVCMHLTCTNTDTAAIDEALEQCRALGIRNILALRGDPAIEDNAEGTFGEFKYAVDLVRYIKGKYGDEFCVGVAAYPEGHFSMEDDTSVEQDPLRDVQFLKEKVDAGAEFVITQLFYDADKFLAFESMFRAQVSSTVPIFPGLMPINSYLLFNRAAKLSHASIPQDILDKFPPEIQADDNMVKSIGVDILIGIIDKIYRRTEGRVRCFHFYTLNLEKSVAEIVAESPTLSHIVDEGDESDEGVISDESTANNKHTDNDGEITLDNLSLQNQEGRKRRRSSVLSAEMVFNRAIVDKDSAEGPSGNNGGFNEFSYRNGAPSKKFLLSISRGSGALGRDATWDEFPNGRFGDSRSPAYGEIDGYGPTIKVSVKKAQQMWGQPTDIKDLKKIFIKYLEGSIEALPWSDLGLSPETALIQEELIQLNHRGYLTLSSQPAANAARSTDKIFGWGPTNGLVYQKGFVEMFVHKQQWESVLKPRLEHYGRRKVSYYVGDADGSFDTNLDAGSSNVVTWGVFPNSQIIQTTIVEEESFKAWTDEAFSIWSEWAKLFPRNTPANSFLRQMRSEYCIVSIVHHDFIETDELWEILLE</sequence>
<evidence type="ECO:0000256" key="5">
    <source>
        <dbReference type="ARBA" id="ARBA00022827"/>
    </source>
</evidence>
<evidence type="ECO:0000256" key="9">
    <source>
        <dbReference type="SAM" id="MobiDB-lite"/>
    </source>
</evidence>
<dbReference type="Proteomes" id="UP001377567">
    <property type="component" value="Unassembled WGS sequence"/>
</dbReference>
<dbReference type="InterPro" id="IPR003171">
    <property type="entry name" value="Mehydrof_redctse-like"/>
</dbReference>
<dbReference type="GO" id="GO:0004489">
    <property type="term" value="F:methylenetetrahydrofolate reductase [NAD(P)H] activity"/>
    <property type="evidence" value="ECO:0007669"/>
    <property type="project" value="InterPro"/>
</dbReference>
<comment type="similarity">
    <text evidence="3">Belongs to the methylenetetrahydrofolate reductase family.</text>
</comment>
<keyword evidence="7" id="KW-0560">Oxidoreductase</keyword>
<feature type="domain" description="MTHFR SAM-binding regulatory" evidence="10">
    <location>
        <begin position="400"/>
        <end position="657"/>
    </location>
</feature>
<dbReference type="Gene3D" id="3.20.20.220">
    <property type="match status" value="1"/>
</dbReference>
<dbReference type="GO" id="GO:0005829">
    <property type="term" value="C:cytosol"/>
    <property type="evidence" value="ECO:0007669"/>
    <property type="project" value="TreeGrafter"/>
</dbReference>
<gene>
    <name evidence="11" type="ORF">DAKH74_042580</name>
</gene>
<dbReference type="GO" id="GO:0071949">
    <property type="term" value="F:FAD binding"/>
    <property type="evidence" value="ECO:0007669"/>
    <property type="project" value="TreeGrafter"/>
</dbReference>
<evidence type="ECO:0000256" key="1">
    <source>
        <dbReference type="ARBA" id="ARBA00001974"/>
    </source>
</evidence>
<dbReference type="Pfam" id="PF02219">
    <property type="entry name" value="MTHFR"/>
    <property type="match status" value="1"/>
</dbReference>
<feature type="region of interest" description="Disordered" evidence="9">
    <location>
        <begin position="306"/>
        <end position="334"/>
    </location>
</feature>
<protein>
    <submittedName>
        <fullName evidence="11">Methylenetetrahydrofolate reductase (NAD(P)H)</fullName>
    </submittedName>
</protein>
<proteinExistence type="inferred from homology"/>
<reference evidence="11 12" key="1">
    <citation type="journal article" date="2023" name="Elife">
        <title>Identification of key yeast species and microbe-microbe interactions impacting larval growth of Drosophila in the wild.</title>
        <authorList>
            <person name="Mure A."/>
            <person name="Sugiura Y."/>
            <person name="Maeda R."/>
            <person name="Honda K."/>
            <person name="Sakurai N."/>
            <person name="Takahashi Y."/>
            <person name="Watada M."/>
            <person name="Katoh T."/>
            <person name="Gotoh A."/>
            <person name="Gotoh Y."/>
            <person name="Taniguchi I."/>
            <person name="Nakamura K."/>
            <person name="Hayashi T."/>
            <person name="Katayama T."/>
            <person name="Uemura T."/>
            <person name="Hattori Y."/>
        </authorList>
    </citation>
    <scope>NUCLEOTIDE SEQUENCE [LARGE SCALE GENOMIC DNA]</scope>
    <source>
        <strain evidence="11 12">KH-74</strain>
    </source>
</reference>
<organism evidence="11 12">
    <name type="scientific">Maudiozyma humilis</name>
    <name type="common">Sour dough yeast</name>
    <name type="synonym">Kazachstania humilis</name>
    <dbReference type="NCBI Taxonomy" id="51915"/>
    <lineage>
        <taxon>Eukaryota</taxon>
        <taxon>Fungi</taxon>
        <taxon>Dikarya</taxon>
        <taxon>Ascomycota</taxon>
        <taxon>Saccharomycotina</taxon>
        <taxon>Saccharomycetes</taxon>
        <taxon>Saccharomycetales</taxon>
        <taxon>Saccharomycetaceae</taxon>
        <taxon>Maudiozyma</taxon>
    </lineage>
</organism>
<evidence type="ECO:0000259" key="10">
    <source>
        <dbReference type="Pfam" id="PF21895"/>
    </source>
</evidence>
<evidence type="ECO:0000256" key="2">
    <source>
        <dbReference type="ARBA" id="ARBA00004777"/>
    </source>
</evidence>
<dbReference type="PANTHER" id="PTHR45754:SF1">
    <property type="entry name" value="METHYLENETETRAHYDROFOLATE REDUCTASE 1"/>
    <property type="match status" value="1"/>
</dbReference>
<comment type="caution">
    <text evidence="11">The sequence shown here is derived from an EMBL/GenBank/DDBJ whole genome shotgun (WGS) entry which is preliminary data.</text>
</comment>
<dbReference type="AlphaFoldDB" id="A0AAV5S2Z4"/>
<comment type="pathway">
    <text evidence="2 8">One-carbon metabolism; tetrahydrofolate interconversion.</text>
</comment>
<dbReference type="CDD" id="cd00537">
    <property type="entry name" value="MTHFR"/>
    <property type="match status" value="1"/>
</dbReference>
<evidence type="ECO:0000313" key="11">
    <source>
        <dbReference type="EMBL" id="GMM57642.1"/>
    </source>
</evidence>
<dbReference type="InterPro" id="IPR053806">
    <property type="entry name" value="MTHFR_C"/>
</dbReference>
<keyword evidence="4" id="KW-0285">Flavoprotein</keyword>
<keyword evidence="6" id="KW-0521">NADP</keyword>
<accession>A0AAV5S2Z4</accession>
<evidence type="ECO:0000256" key="3">
    <source>
        <dbReference type="ARBA" id="ARBA00006743"/>
    </source>
</evidence>
<dbReference type="InterPro" id="IPR029041">
    <property type="entry name" value="FAD-linked_oxidoreductase-like"/>
</dbReference>
<dbReference type="NCBIfam" id="TIGR00677">
    <property type="entry name" value="fadh2_euk"/>
    <property type="match status" value="1"/>
</dbReference>
<evidence type="ECO:0000256" key="4">
    <source>
        <dbReference type="ARBA" id="ARBA00022630"/>
    </source>
</evidence>
<name>A0AAV5S2Z4_MAUHU</name>